<name>A0A561CHD7_9BACI</name>
<keyword evidence="1" id="KW-0812">Transmembrane</keyword>
<dbReference type="EMBL" id="VIVN01000022">
    <property type="protein sequence ID" value="TWD90318.1"/>
    <property type="molecule type" value="Genomic_DNA"/>
</dbReference>
<proteinExistence type="predicted"/>
<evidence type="ECO:0000313" key="3">
    <source>
        <dbReference type="Proteomes" id="UP000319671"/>
    </source>
</evidence>
<keyword evidence="1" id="KW-1133">Transmembrane helix</keyword>
<protein>
    <submittedName>
        <fullName evidence="2">Uncharacterized protein</fullName>
    </submittedName>
</protein>
<keyword evidence="1" id="KW-0472">Membrane</keyword>
<dbReference type="AlphaFoldDB" id="A0A561CHD7"/>
<sequence length="116" mass="11745">MSACGVAVAAFVAEASIIAEASIVVAASAAVAVSVAVVAVVAEAASVVAALVASALALVVLALVSVLFNLVDWELQEETIFYEESAPAPTCAAGALLYDVYHIGQKIVHKLIVHKL</sequence>
<dbReference type="Proteomes" id="UP000319671">
    <property type="component" value="Unassembled WGS sequence"/>
</dbReference>
<organism evidence="2 3">
    <name type="scientific">Neobacillus bataviensis</name>
    <dbReference type="NCBI Taxonomy" id="220685"/>
    <lineage>
        <taxon>Bacteria</taxon>
        <taxon>Bacillati</taxon>
        <taxon>Bacillota</taxon>
        <taxon>Bacilli</taxon>
        <taxon>Bacillales</taxon>
        <taxon>Bacillaceae</taxon>
        <taxon>Neobacillus</taxon>
    </lineage>
</organism>
<comment type="caution">
    <text evidence="2">The sequence shown here is derived from an EMBL/GenBank/DDBJ whole genome shotgun (WGS) entry which is preliminary data.</text>
</comment>
<keyword evidence="3" id="KW-1185">Reference proteome</keyword>
<reference evidence="2 3" key="1">
    <citation type="submission" date="2019-06" db="EMBL/GenBank/DDBJ databases">
        <title>Sorghum-associated microbial communities from plants grown in Nebraska, USA.</title>
        <authorList>
            <person name="Schachtman D."/>
        </authorList>
    </citation>
    <scope>NUCLEOTIDE SEQUENCE [LARGE SCALE GENOMIC DNA]</scope>
    <source>
        <strain evidence="2 3">2482</strain>
    </source>
</reference>
<evidence type="ECO:0000256" key="1">
    <source>
        <dbReference type="SAM" id="Phobius"/>
    </source>
</evidence>
<accession>A0A561CHD7</accession>
<feature type="transmembrane region" description="Helical" evidence="1">
    <location>
        <begin position="49"/>
        <end position="71"/>
    </location>
</feature>
<feature type="transmembrane region" description="Helical" evidence="1">
    <location>
        <begin position="25"/>
        <end position="42"/>
    </location>
</feature>
<gene>
    <name evidence="2" type="ORF">FB550_12282</name>
</gene>
<evidence type="ECO:0000313" key="2">
    <source>
        <dbReference type="EMBL" id="TWD90318.1"/>
    </source>
</evidence>